<proteinExistence type="predicted"/>
<dbReference type="AlphaFoldDB" id="A0A0G0D978"/>
<dbReference type="Proteomes" id="UP000034176">
    <property type="component" value="Unassembled WGS sequence"/>
</dbReference>
<comment type="caution">
    <text evidence="2">The sequence shown here is derived from an EMBL/GenBank/DDBJ whole genome shotgun (WGS) entry which is preliminary data.</text>
</comment>
<protein>
    <submittedName>
        <fullName evidence="2">Uncharacterized protein</fullName>
    </submittedName>
</protein>
<feature type="transmembrane region" description="Helical" evidence="1">
    <location>
        <begin position="12"/>
        <end position="34"/>
    </location>
</feature>
<organism evidence="2 3">
    <name type="scientific">Candidatus Gottesmanbacteria bacterium GW2011_GWA1_34_13</name>
    <dbReference type="NCBI Taxonomy" id="1618434"/>
    <lineage>
        <taxon>Bacteria</taxon>
        <taxon>Candidatus Gottesmaniibacteriota</taxon>
    </lineage>
</organism>
<dbReference type="STRING" id="1618434.UR52_C0002G0108"/>
<keyword evidence="1" id="KW-0812">Transmembrane</keyword>
<evidence type="ECO:0000313" key="3">
    <source>
        <dbReference type="Proteomes" id="UP000034176"/>
    </source>
</evidence>
<keyword evidence="1" id="KW-0472">Membrane</keyword>
<dbReference type="EMBL" id="LBPN01000002">
    <property type="protein sequence ID" value="KKP59880.1"/>
    <property type="molecule type" value="Genomic_DNA"/>
</dbReference>
<gene>
    <name evidence="2" type="ORF">UR52_C0002G0108</name>
</gene>
<keyword evidence="1" id="KW-1133">Transmembrane helix</keyword>
<reference evidence="2 3" key="1">
    <citation type="journal article" date="2015" name="Nature">
        <title>rRNA introns, odd ribosomes, and small enigmatic genomes across a large radiation of phyla.</title>
        <authorList>
            <person name="Brown C.T."/>
            <person name="Hug L.A."/>
            <person name="Thomas B.C."/>
            <person name="Sharon I."/>
            <person name="Castelle C.J."/>
            <person name="Singh A."/>
            <person name="Wilkins M.J."/>
            <person name="Williams K.H."/>
            <person name="Banfield J.F."/>
        </authorList>
    </citation>
    <scope>NUCLEOTIDE SEQUENCE [LARGE SCALE GENOMIC DNA]</scope>
</reference>
<sequence>MKKIFGNKLINIIIIFIVIFIIVTLVIIKIGGAYKSGLLSIFPDKNSSELTSTKISKVKKITLKDNLQNCIEVTSDGAVRVYKDCGKELTTAGRVADQTNILKLIKLLSQKDLSQYLTRKSNTDYELTVETDDQTITIYLPNDPGSPGQEIIDIIKDIENNLNSPSPFASSITVPNPSGYTYPSIVPSSGIFGSPYPSPTDQTTVAKPFVCDFTESGGGKKPVNVSNIICTSDPSPAPL</sequence>
<accession>A0A0G0D978</accession>
<evidence type="ECO:0000313" key="2">
    <source>
        <dbReference type="EMBL" id="KKP59880.1"/>
    </source>
</evidence>
<evidence type="ECO:0000256" key="1">
    <source>
        <dbReference type="SAM" id="Phobius"/>
    </source>
</evidence>
<name>A0A0G0D978_9BACT</name>